<dbReference type="InterPro" id="IPR050186">
    <property type="entry name" value="TPT_transporter"/>
</dbReference>
<feature type="transmembrane region" description="Helical" evidence="6">
    <location>
        <begin position="174"/>
        <end position="194"/>
    </location>
</feature>
<evidence type="ECO:0000256" key="4">
    <source>
        <dbReference type="ARBA" id="ARBA00023136"/>
    </source>
</evidence>
<sequence>MPAKGYHPAPTNSVDSRNEPQEPRQHVVALSVIFFMVTSIAMLMANKVVLLEVALPVTILWAQILVSIVLMHLGAVCKLFTIPKIDTRICVKLWPLTAINVVGLIFNTYTLHLGDASFYQIARGMVLPLTVLLSWFYFARPSNMVLLSSSIVAIGYALGAFLDSSAAHIPASALMFGAFSSITTAAHVIIIKKAMVHTGGRTMELVYYNNVLSAACFPVIIVLGGEAAKCLEYLREHNPPEKTVGGNTKEDVDVRTFVYGCLLTGILGFLLNVASFLQIKITSPVTHSVSAAARGVLQTFIAVWLFDEIVTSARAGSILVITAGSALYTIVKHNDGAAARQKKLDRVSAISPRDSV</sequence>
<feature type="transmembrane region" description="Helical" evidence="6">
    <location>
        <begin position="257"/>
        <end position="277"/>
    </location>
</feature>
<evidence type="ECO:0000313" key="9">
    <source>
        <dbReference type="Proteomes" id="UP000318582"/>
    </source>
</evidence>
<evidence type="ECO:0000256" key="5">
    <source>
        <dbReference type="SAM" id="MobiDB-lite"/>
    </source>
</evidence>
<feature type="region of interest" description="Disordered" evidence="5">
    <location>
        <begin position="1"/>
        <end position="22"/>
    </location>
</feature>
<feature type="transmembrane region" description="Helical" evidence="6">
    <location>
        <begin position="118"/>
        <end position="138"/>
    </location>
</feature>
<dbReference type="InterPro" id="IPR037185">
    <property type="entry name" value="EmrE-like"/>
</dbReference>
<keyword evidence="9" id="KW-1185">Reference proteome</keyword>
<dbReference type="AlphaFoldDB" id="A0A507DUL8"/>
<dbReference type="Pfam" id="PF03151">
    <property type="entry name" value="TPT"/>
    <property type="match status" value="1"/>
</dbReference>
<proteinExistence type="predicted"/>
<dbReference type="InterPro" id="IPR004853">
    <property type="entry name" value="Sugar_P_trans_dom"/>
</dbReference>
<reference evidence="8 9" key="1">
    <citation type="journal article" date="2019" name="Sci. Rep.">
        <title>Comparative genomics of chytrid fungi reveal insights into the obligate biotrophic and pathogenic lifestyle of Synchytrium endobioticum.</title>
        <authorList>
            <person name="van de Vossenberg B.T.L.H."/>
            <person name="Warris S."/>
            <person name="Nguyen H.D.T."/>
            <person name="van Gent-Pelzer M.P.E."/>
            <person name="Joly D.L."/>
            <person name="van de Geest H.C."/>
            <person name="Bonants P.J.M."/>
            <person name="Smith D.S."/>
            <person name="Levesque C.A."/>
            <person name="van der Lee T.A.J."/>
        </authorList>
    </citation>
    <scope>NUCLEOTIDE SEQUENCE [LARGE SCALE GENOMIC DNA]</scope>
    <source>
        <strain evidence="8 9">CBS 809.83</strain>
    </source>
</reference>
<dbReference type="Proteomes" id="UP000318582">
    <property type="component" value="Unassembled WGS sequence"/>
</dbReference>
<dbReference type="PANTHER" id="PTHR11132">
    <property type="entry name" value="SOLUTE CARRIER FAMILY 35"/>
    <property type="match status" value="1"/>
</dbReference>
<feature type="transmembrane region" description="Helical" evidence="6">
    <location>
        <begin position="312"/>
        <end position="331"/>
    </location>
</feature>
<feature type="transmembrane region" description="Helical" evidence="6">
    <location>
        <begin position="93"/>
        <end position="112"/>
    </location>
</feature>
<accession>A0A507DUL8</accession>
<organism evidence="8 9">
    <name type="scientific">Powellomyces hirtus</name>
    <dbReference type="NCBI Taxonomy" id="109895"/>
    <lineage>
        <taxon>Eukaryota</taxon>
        <taxon>Fungi</taxon>
        <taxon>Fungi incertae sedis</taxon>
        <taxon>Chytridiomycota</taxon>
        <taxon>Chytridiomycota incertae sedis</taxon>
        <taxon>Chytridiomycetes</taxon>
        <taxon>Spizellomycetales</taxon>
        <taxon>Powellomycetaceae</taxon>
        <taxon>Powellomyces</taxon>
    </lineage>
</organism>
<evidence type="ECO:0000256" key="3">
    <source>
        <dbReference type="ARBA" id="ARBA00022989"/>
    </source>
</evidence>
<keyword evidence="3 6" id="KW-1133">Transmembrane helix</keyword>
<evidence type="ECO:0000256" key="2">
    <source>
        <dbReference type="ARBA" id="ARBA00022692"/>
    </source>
</evidence>
<dbReference type="SUPFAM" id="SSF103481">
    <property type="entry name" value="Multidrug resistance efflux transporter EmrE"/>
    <property type="match status" value="1"/>
</dbReference>
<gene>
    <name evidence="8" type="ORF">PhCBS80983_g05884</name>
</gene>
<dbReference type="GO" id="GO:0016020">
    <property type="term" value="C:membrane"/>
    <property type="evidence" value="ECO:0007669"/>
    <property type="project" value="UniProtKB-SubCell"/>
</dbReference>
<protein>
    <recommendedName>
        <fullName evidence="7">Sugar phosphate transporter domain-containing protein</fullName>
    </recommendedName>
</protein>
<comment type="caution">
    <text evidence="8">The sequence shown here is derived from an EMBL/GenBank/DDBJ whole genome shotgun (WGS) entry which is preliminary data.</text>
</comment>
<evidence type="ECO:0000256" key="1">
    <source>
        <dbReference type="ARBA" id="ARBA00004141"/>
    </source>
</evidence>
<comment type="subcellular location">
    <subcellularLocation>
        <location evidence="1">Membrane</location>
        <topology evidence="1">Multi-pass membrane protein</topology>
    </subcellularLocation>
</comment>
<feature type="transmembrane region" description="Helical" evidence="6">
    <location>
        <begin position="145"/>
        <end position="162"/>
    </location>
</feature>
<evidence type="ECO:0000259" key="7">
    <source>
        <dbReference type="Pfam" id="PF03151"/>
    </source>
</evidence>
<feature type="domain" description="Sugar phosphate transporter" evidence="7">
    <location>
        <begin position="28"/>
        <end position="328"/>
    </location>
</feature>
<name>A0A507DUL8_9FUNG</name>
<feature type="transmembrane region" description="Helical" evidence="6">
    <location>
        <begin position="58"/>
        <end position="81"/>
    </location>
</feature>
<dbReference type="STRING" id="109895.A0A507DUL8"/>
<evidence type="ECO:0000313" key="8">
    <source>
        <dbReference type="EMBL" id="TPX54570.1"/>
    </source>
</evidence>
<evidence type="ECO:0000256" key="6">
    <source>
        <dbReference type="SAM" id="Phobius"/>
    </source>
</evidence>
<feature type="transmembrane region" description="Helical" evidence="6">
    <location>
        <begin position="27"/>
        <end position="46"/>
    </location>
</feature>
<dbReference type="EMBL" id="QEAQ01000150">
    <property type="protein sequence ID" value="TPX54570.1"/>
    <property type="molecule type" value="Genomic_DNA"/>
</dbReference>
<keyword evidence="2 6" id="KW-0812">Transmembrane</keyword>
<keyword evidence="4 6" id="KW-0472">Membrane</keyword>